<dbReference type="InterPro" id="IPR020103">
    <property type="entry name" value="PsdUridine_synth_cat_dom_sf"/>
</dbReference>
<dbReference type="Gene3D" id="1.10.1510.30">
    <property type="match status" value="1"/>
</dbReference>
<feature type="domain" description="TRUD" evidence="4">
    <location>
        <begin position="182"/>
        <end position="407"/>
    </location>
</feature>
<dbReference type="InterPro" id="IPR001656">
    <property type="entry name" value="PsdUridine_synth_TruD"/>
</dbReference>
<dbReference type="PANTHER" id="PTHR13326:SF21">
    <property type="entry name" value="PSEUDOURIDYLATE SYNTHASE PUS7L"/>
    <property type="match status" value="1"/>
</dbReference>
<dbReference type="GO" id="GO:0160150">
    <property type="term" value="F:tRNA pseudouridine(13) synthase activity"/>
    <property type="evidence" value="ECO:0007669"/>
    <property type="project" value="UniProtKB-EC"/>
</dbReference>
<dbReference type="PIRSF" id="PIRSF037016">
    <property type="entry name" value="Pseudouridin_synth_euk_prd"/>
    <property type="match status" value="1"/>
</dbReference>
<keyword evidence="3" id="KW-0819">tRNA processing</keyword>
<organism evidence="5">
    <name type="scientific">uncultured marine group II/III euryarchaeote AD1000_22_E05</name>
    <dbReference type="NCBI Taxonomy" id="1457737"/>
    <lineage>
        <taxon>Archaea</taxon>
        <taxon>Methanobacteriati</taxon>
        <taxon>Methanobacteriota</taxon>
        <taxon>environmental samples</taxon>
    </lineage>
</organism>
<comment type="function">
    <text evidence="3">Could be responsible for synthesis of pseudouridine from uracil-13 in transfer RNAs.</text>
</comment>
<reference evidence="5" key="1">
    <citation type="journal article" date="2014" name="Genome Biol. Evol.">
        <title>Pangenome evidence for extensive interdomain horizontal transfer affecting lineage core and shell genes in uncultured planktonic thaumarchaeota and euryarchaeota.</title>
        <authorList>
            <person name="Deschamps P."/>
            <person name="Zivanovic Y."/>
            <person name="Moreira D."/>
            <person name="Rodriguez-Valera F."/>
            <person name="Lopez-Garcia P."/>
        </authorList>
    </citation>
    <scope>NUCLEOTIDE SEQUENCE</scope>
</reference>
<keyword evidence="2 3" id="KW-0413">Isomerase</keyword>
<dbReference type="EMBL" id="KF900364">
    <property type="protein sequence ID" value="AIE92401.1"/>
    <property type="molecule type" value="Genomic_DNA"/>
</dbReference>
<gene>
    <name evidence="5" type="primary">PUS7</name>
    <name evidence="3 5" type="synonym">truD</name>
</gene>
<evidence type="ECO:0000259" key="4">
    <source>
        <dbReference type="PROSITE" id="PS50984"/>
    </source>
</evidence>
<dbReference type="EC" id="5.4.99.27" evidence="3"/>
<evidence type="ECO:0000256" key="3">
    <source>
        <dbReference type="HAMAP-Rule" id="MF_01082"/>
    </source>
</evidence>
<evidence type="ECO:0000256" key="1">
    <source>
        <dbReference type="ARBA" id="ARBA00007953"/>
    </source>
</evidence>
<sequence>MAQAMFEPRDSQEIEKHLGLHGWAHDSLGIGGLLKVRIEDFRVEEVSRTPALDNKGRFTVVRATLRNWETNRFLRRLAGACGINRNRIYCSGLKDKRAVTTQLLVIDAPRKKVEAVDIPDSELEILGRTHQKVGMSDHDGNRFSITVRGCCEADGSPIDAKEAMRRVLEIRDGMAERLGDDAFPNWIGPQRFGATRPVTPEVGRAVVDGDFERAVDLYVGMPGSKMTEDVATFRKMWMDTKDAAACLEIAPGHLGFEKSILQVLEGDSENHVKAFRALPPSLQLLMVHSLQSLAFNHSLAGRLDAGLDLLEPELGDLVAPVKASGRIDVAKMALVTETNLERCRRNCRLGRLSVTGPLPGQNARMAEGKPGLVEAAALETTELTDVEWRVRKIPNLTTSGTRRPLSVTFRDFSVEEAPVLAEESSSKRWDAGPSEGERWNPEGADLRLKFTLPPGTYATVLMREFMRSPLDHY</sequence>
<dbReference type="Gene3D" id="3.30.70.3160">
    <property type="match status" value="1"/>
</dbReference>
<dbReference type="AlphaFoldDB" id="A0A075FSF7"/>
<dbReference type="InterPro" id="IPR042214">
    <property type="entry name" value="TruD_catalytic"/>
</dbReference>
<protein>
    <recommendedName>
        <fullName evidence="3">Probable tRNA pseudouridine synthase D</fullName>
        <ecNumber evidence="3">5.4.99.27</ecNumber>
    </recommendedName>
    <alternativeName>
        <fullName evidence="3">tRNA pseudouridine(13) synthase</fullName>
    </alternativeName>
    <alternativeName>
        <fullName evidence="3">tRNA pseudouridylate synthase D</fullName>
    </alternativeName>
    <alternativeName>
        <fullName evidence="3">tRNA-uridine isomerase D</fullName>
    </alternativeName>
</protein>
<dbReference type="Gene3D" id="3.30.2350.20">
    <property type="entry name" value="TruD, catalytic domain"/>
    <property type="match status" value="1"/>
</dbReference>
<comment type="similarity">
    <text evidence="1 3">Belongs to the pseudouridine synthase TruD family.</text>
</comment>
<evidence type="ECO:0000313" key="5">
    <source>
        <dbReference type="EMBL" id="AIE92401.1"/>
    </source>
</evidence>
<dbReference type="GO" id="GO:0003723">
    <property type="term" value="F:RNA binding"/>
    <property type="evidence" value="ECO:0007669"/>
    <property type="project" value="InterPro"/>
</dbReference>
<evidence type="ECO:0000256" key="2">
    <source>
        <dbReference type="ARBA" id="ARBA00023235"/>
    </source>
</evidence>
<name>A0A075FSF7_9EURY</name>
<dbReference type="Pfam" id="PF01142">
    <property type="entry name" value="TruD"/>
    <property type="match status" value="1"/>
</dbReference>
<dbReference type="NCBIfam" id="TIGR00094">
    <property type="entry name" value="tRNA_TruD_broad"/>
    <property type="match status" value="1"/>
</dbReference>
<dbReference type="InterPro" id="IPR011760">
    <property type="entry name" value="PsdUridine_synth_TruD_insert"/>
</dbReference>
<dbReference type="GO" id="GO:0031119">
    <property type="term" value="P:tRNA pseudouridine synthesis"/>
    <property type="evidence" value="ECO:0007669"/>
    <property type="project" value="UniProtKB-UniRule"/>
</dbReference>
<accession>A0A075FSF7</accession>
<proteinExistence type="inferred from homology"/>
<comment type="catalytic activity">
    <reaction evidence="3">
        <text>uridine(13) in tRNA = pseudouridine(13) in tRNA</text>
        <dbReference type="Rhea" id="RHEA:42540"/>
        <dbReference type="Rhea" id="RHEA-COMP:10105"/>
        <dbReference type="Rhea" id="RHEA-COMP:10106"/>
        <dbReference type="ChEBI" id="CHEBI:65314"/>
        <dbReference type="ChEBI" id="CHEBI:65315"/>
        <dbReference type="EC" id="5.4.99.27"/>
    </reaction>
</comment>
<dbReference type="SUPFAM" id="SSF55120">
    <property type="entry name" value="Pseudouridine synthase"/>
    <property type="match status" value="1"/>
</dbReference>
<feature type="active site" description="Nucleophile" evidence="3">
    <location>
        <position position="95"/>
    </location>
</feature>
<dbReference type="HAMAP" id="MF_01082">
    <property type="entry name" value="TruD"/>
    <property type="match status" value="1"/>
</dbReference>
<dbReference type="PANTHER" id="PTHR13326">
    <property type="entry name" value="TRNA PSEUDOURIDINE SYNTHASE D"/>
    <property type="match status" value="1"/>
</dbReference>
<dbReference type="PROSITE" id="PS50984">
    <property type="entry name" value="TRUD"/>
    <property type="match status" value="1"/>
</dbReference>